<protein>
    <submittedName>
        <fullName evidence="4">NERD domain-containing protein</fullName>
    </submittedName>
</protein>
<evidence type="ECO:0000256" key="1">
    <source>
        <dbReference type="SAM" id="MobiDB-lite"/>
    </source>
</evidence>
<keyword evidence="5" id="KW-1185">Reference proteome</keyword>
<proteinExistence type="predicted"/>
<feature type="transmembrane region" description="Helical" evidence="2">
    <location>
        <begin position="37"/>
        <end position="55"/>
    </location>
</feature>
<dbReference type="RefSeq" id="WP_190696685.1">
    <property type="nucleotide sequence ID" value="NZ_JAMPKX010000002.1"/>
</dbReference>
<feature type="transmembrane region" description="Helical" evidence="2">
    <location>
        <begin position="67"/>
        <end position="85"/>
    </location>
</feature>
<feature type="domain" description="NERD" evidence="3">
    <location>
        <begin position="96"/>
        <end position="213"/>
    </location>
</feature>
<organism evidence="4 5">
    <name type="scientific">Leptolyngbya subtilissima DQ-A4</name>
    <dbReference type="NCBI Taxonomy" id="2933933"/>
    <lineage>
        <taxon>Bacteria</taxon>
        <taxon>Bacillati</taxon>
        <taxon>Cyanobacteriota</taxon>
        <taxon>Cyanophyceae</taxon>
        <taxon>Leptolyngbyales</taxon>
        <taxon>Leptolyngbyaceae</taxon>
        <taxon>Leptolyngbya group</taxon>
        <taxon>Leptolyngbya</taxon>
    </lineage>
</organism>
<evidence type="ECO:0000256" key="2">
    <source>
        <dbReference type="SAM" id="Phobius"/>
    </source>
</evidence>
<dbReference type="Proteomes" id="UP001482513">
    <property type="component" value="Unassembled WGS sequence"/>
</dbReference>
<keyword evidence="2" id="KW-0812">Transmembrane</keyword>
<dbReference type="Pfam" id="PF08378">
    <property type="entry name" value="NERD"/>
    <property type="match status" value="1"/>
</dbReference>
<evidence type="ECO:0000313" key="5">
    <source>
        <dbReference type="Proteomes" id="UP001482513"/>
    </source>
</evidence>
<keyword evidence="2" id="KW-0472">Membrane</keyword>
<accession>A0ABV0K1S8</accession>
<keyword evidence="2" id="KW-1133">Transmembrane helix</keyword>
<feature type="region of interest" description="Disordered" evidence="1">
    <location>
        <begin position="1"/>
        <end position="22"/>
    </location>
</feature>
<comment type="caution">
    <text evidence="4">The sequence shown here is derived from an EMBL/GenBank/DDBJ whole genome shotgun (WGS) entry which is preliminary data.</text>
</comment>
<dbReference type="EMBL" id="JAMPKX010000002">
    <property type="protein sequence ID" value="MEP0946734.1"/>
    <property type="molecule type" value="Genomic_DNA"/>
</dbReference>
<dbReference type="PROSITE" id="PS50965">
    <property type="entry name" value="NERD"/>
    <property type="match status" value="1"/>
</dbReference>
<name>A0ABV0K1S8_9CYAN</name>
<sequence length="260" mass="29782">MKLNARRQRVSPLKDKPLRNPGQSLDEELQRLWDEDLNTWLSLFLLPIIFTAYEWWRAVSNTPPQPLGALIVTIPISSCACFRLYRLRLQLRRLRMARDGEKAVGQYLSDLREKGYRVFHDIVGKGFNVDHVVICDRGIFTIETKTYSKPSSGKSTIHFDGETIQVNGQMMERNAVEQAKAQAYWVAEVLKESTGRSFAVKPVVVFPGWFVESSKTKGPSDLWVLNPKALPSFIDNEPQRVTPEDVKLAAYHLSRYIRTS</sequence>
<gene>
    <name evidence="4" type="ORF">NC992_07610</name>
</gene>
<evidence type="ECO:0000259" key="3">
    <source>
        <dbReference type="PROSITE" id="PS50965"/>
    </source>
</evidence>
<evidence type="ECO:0000313" key="4">
    <source>
        <dbReference type="EMBL" id="MEP0946734.1"/>
    </source>
</evidence>
<dbReference type="InterPro" id="IPR011528">
    <property type="entry name" value="NERD"/>
</dbReference>
<reference evidence="4 5" key="1">
    <citation type="submission" date="2022-04" db="EMBL/GenBank/DDBJ databases">
        <title>Positive selection, recombination, and allopatry shape intraspecific diversity of widespread and dominant cyanobacteria.</title>
        <authorList>
            <person name="Wei J."/>
            <person name="Shu W."/>
            <person name="Hu C."/>
        </authorList>
    </citation>
    <scope>NUCLEOTIDE SEQUENCE [LARGE SCALE GENOMIC DNA]</scope>
    <source>
        <strain evidence="4 5">DQ-A4</strain>
    </source>
</reference>